<evidence type="ECO:0000256" key="1">
    <source>
        <dbReference type="SAM" id="MobiDB-lite"/>
    </source>
</evidence>
<feature type="chain" id="PRO_5047128850" evidence="2">
    <location>
        <begin position="27"/>
        <end position="353"/>
    </location>
</feature>
<evidence type="ECO:0000256" key="2">
    <source>
        <dbReference type="SAM" id="SignalP"/>
    </source>
</evidence>
<feature type="signal peptide" evidence="2">
    <location>
        <begin position="1"/>
        <end position="26"/>
    </location>
</feature>
<accession>A0ABR2YBS6</accession>
<dbReference type="EMBL" id="JALJOT010000016">
    <property type="protein sequence ID" value="KAK9901976.1"/>
    <property type="molecule type" value="Genomic_DNA"/>
</dbReference>
<evidence type="ECO:0000313" key="3">
    <source>
        <dbReference type="EMBL" id="KAK9901976.1"/>
    </source>
</evidence>
<feature type="region of interest" description="Disordered" evidence="1">
    <location>
        <begin position="259"/>
        <end position="298"/>
    </location>
</feature>
<name>A0ABR2YBS6_9CHLO</name>
<dbReference type="Proteomes" id="UP001491310">
    <property type="component" value="Unassembled WGS sequence"/>
</dbReference>
<reference evidence="3 4" key="1">
    <citation type="journal article" date="2024" name="Nat. Commun.">
        <title>Phylogenomics reveals the evolutionary origins of lichenization in chlorophyte algae.</title>
        <authorList>
            <person name="Puginier C."/>
            <person name="Libourel C."/>
            <person name="Otte J."/>
            <person name="Skaloud P."/>
            <person name="Haon M."/>
            <person name="Grisel S."/>
            <person name="Petersen M."/>
            <person name="Berrin J.G."/>
            <person name="Delaux P.M."/>
            <person name="Dal Grande F."/>
            <person name="Keller J."/>
        </authorList>
    </citation>
    <scope>NUCLEOTIDE SEQUENCE [LARGE SCALE GENOMIC DNA]</scope>
    <source>
        <strain evidence="3 4">SAG 216-7</strain>
    </source>
</reference>
<keyword evidence="4" id="KW-1185">Reference proteome</keyword>
<protein>
    <submittedName>
        <fullName evidence="3">Uncharacterized protein</fullName>
    </submittedName>
</protein>
<proteinExistence type="predicted"/>
<keyword evidence="2" id="KW-0732">Signal</keyword>
<organism evidence="3 4">
    <name type="scientific">Coccomyxa subellipsoidea</name>
    <dbReference type="NCBI Taxonomy" id="248742"/>
    <lineage>
        <taxon>Eukaryota</taxon>
        <taxon>Viridiplantae</taxon>
        <taxon>Chlorophyta</taxon>
        <taxon>core chlorophytes</taxon>
        <taxon>Trebouxiophyceae</taxon>
        <taxon>Trebouxiophyceae incertae sedis</taxon>
        <taxon>Coccomyxaceae</taxon>
        <taxon>Coccomyxa</taxon>
    </lineage>
</organism>
<evidence type="ECO:0000313" key="4">
    <source>
        <dbReference type="Proteomes" id="UP001491310"/>
    </source>
</evidence>
<gene>
    <name evidence="3" type="ORF">WJX75_000064</name>
</gene>
<feature type="compositionally biased region" description="Low complexity" evidence="1">
    <location>
        <begin position="266"/>
        <end position="286"/>
    </location>
</feature>
<comment type="caution">
    <text evidence="3">The sequence shown here is derived from an EMBL/GenBank/DDBJ whole genome shotgun (WGS) entry which is preliminary data.</text>
</comment>
<sequence length="353" mass="36475">MDNRIHFRRSIALLTFLAVLSTPISAARLGKLQAFLTKRALLNSYSTALQSGGPFAVEEIPPATPAGAPAVAPGEAVSGEADVIRLPATDPALLTSDDGGSRRLLQRPRAAGVAPSMANAPAAEAPMETGVVRNAAVREATRELVWPSFQQVLAPAESVPAEAAPAPAASFDCQSLRGLKMFPVVRAKPHAHALPTAASAPAPAAHKRAHAPAPINPFRPATSRFPMAPAKLAKTVARTISVRPIGVYANRFSKSLMHAPEEEGTQEPAPAAAAAAHAGPGELAVAGSGAPEERSSQQRRLREVMLDPVENGDLDVVNLLNSLGVPLSAELVATTKPFADGGDAPGPEIAQTV</sequence>